<keyword evidence="2" id="KW-1185">Reference proteome</keyword>
<proteinExistence type="predicted"/>
<accession>A0ABM7MJX1</accession>
<evidence type="ECO:0000313" key="2">
    <source>
        <dbReference type="Proteomes" id="UP000824366"/>
    </source>
</evidence>
<dbReference type="Proteomes" id="UP000824366">
    <property type="component" value="Chromosome"/>
</dbReference>
<name>A0ABM7MJX1_9BURK</name>
<evidence type="ECO:0000313" key="1">
    <source>
        <dbReference type="EMBL" id="BCO26518.1"/>
    </source>
</evidence>
<dbReference type="EMBL" id="AP024238">
    <property type="protein sequence ID" value="BCO26518.1"/>
    <property type="molecule type" value="Genomic_DNA"/>
</dbReference>
<organism evidence="1 2">
    <name type="scientific">Rhodoferax lithotrophicus</name>
    <dbReference type="NCBI Taxonomy" id="2798804"/>
    <lineage>
        <taxon>Bacteria</taxon>
        <taxon>Pseudomonadati</taxon>
        <taxon>Pseudomonadota</taxon>
        <taxon>Betaproteobacteria</taxon>
        <taxon>Burkholderiales</taxon>
        <taxon>Comamonadaceae</taxon>
        <taxon>Rhodoferax</taxon>
    </lineage>
</organism>
<sequence>MNQAQATIKLGVIMKTPMGQVLYCDRPMPPAATVSKKLGKLSV</sequence>
<gene>
    <name evidence="1" type="ORF">MIZ03_1401</name>
</gene>
<reference evidence="1 2" key="1">
    <citation type="journal article" date="2021" name="Microbiol. Spectr.">
        <title>A Single Bacterium Capable of Oxidation and Reduction of Iron at Circumneutral pH.</title>
        <authorList>
            <person name="Kato S."/>
            <person name="Ohkuma M."/>
        </authorList>
    </citation>
    <scope>NUCLEOTIDE SEQUENCE [LARGE SCALE GENOMIC DNA]</scope>
    <source>
        <strain evidence="1 2">MIZ03</strain>
    </source>
</reference>
<protein>
    <submittedName>
        <fullName evidence="1">Uncharacterized protein</fullName>
    </submittedName>
</protein>